<dbReference type="Gene3D" id="3.30.300.30">
    <property type="match status" value="1"/>
</dbReference>
<feature type="domain" description="AMP-binding enzyme C-terminal" evidence="4">
    <location>
        <begin position="420"/>
        <end position="497"/>
    </location>
</feature>
<dbReference type="PANTHER" id="PTHR43201">
    <property type="entry name" value="ACYL-COA SYNTHETASE"/>
    <property type="match status" value="1"/>
</dbReference>
<evidence type="ECO:0000313" key="5">
    <source>
        <dbReference type="EMBL" id="NKY24898.1"/>
    </source>
</evidence>
<dbReference type="AlphaFoldDB" id="A0A7X6KZ91"/>
<dbReference type="Pfam" id="PF00501">
    <property type="entry name" value="AMP-binding"/>
    <property type="match status" value="1"/>
</dbReference>
<dbReference type="EMBL" id="JAAXOS010000001">
    <property type="protein sequence ID" value="NKY24898.1"/>
    <property type="molecule type" value="Genomic_DNA"/>
</dbReference>
<reference evidence="5 6" key="1">
    <citation type="submission" date="2020-04" db="EMBL/GenBank/DDBJ databases">
        <title>MicrobeNet Type strains.</title>
        <authorList>
            <person name="Nicholson A.C."/>
        </authorList>
    </citation>
    <scope>NUCLEOTIDE SEQUENCE [LARGE SCALE GENOMIC DNA]</scope>
    <source>
        <strain evidence="5 6">DSM 44956</strain>
    </source>
</reference>
<protein>
    <submittedName>
        <fullName evidence="5">Cyclohexanecarboxylate-CoA ligase</fullName>
    </submittedName>
</protein>
<dbReference type="PANTHER" id="PTHR43201:SF5">
    <property type="entry name" value="MEDIUM-CHAIN ACYL-COA LIGASE ACSF2, MITOCHONDRIAL"/>
    <property type="match status" value="1"/>
</dbReference>
<dbReference type="GO" id="GO:0006631">
    <property type="term" value="P:fatty acid metabolic process"/>
    <property type="evidence" value="ECO:0007669"/>
    <property type="project" value="TreeGrafter"/>
</dbReference>
<organism evidence="5 6">
    <name type="scientific">Nocardia gamkensis</name>
    <dbReference type="NCBI Taxonomy" id="352869"/>
    <lineage>
        <taxon>Bacteria</taxon>
        <taxon>Bacillati</taxon>
        <taxon>Actinomycetota</taxon>
        <taxon>Actinomycetes</taxon>
        <taxon>Mycobacteriales</taxon>
        <taxon>Nocardiaceae</taxon>
        <taxon>Nocardia</taxon>
    </lineage>
</organism>
<evidence type="ECO:0000256" key="1">
    <source>
        <dbReference type="ARBA" id="ARBA00006432"/>
    </source>
</evidence>
<evidence type="ECO:0000259" key="3">
    <source>
        <dbReference type="Pfam" id="PF00501"/>
    </source>
</evidence>
<keyword evidence="6" id="KW-1185">Reference proteome</keyword>
<dbReference type="InterPro" id="IPR000873">
    <property type="entry name" value="AMP-dep_synth/lig_dom"/>
</dbReference>
<proteinExistence type="inferred from homology"/>
<feature type="domain" description="AMP-dependent synthetase/ligase" evidence="3">
    <location>
        <begin position="51"/>
        <end position="369"/>
    </location>
</feature>
<dbReference type="InterPro" id="IPR042099">
    <property type="entry name" value="ANL_N_sf"/>
</dbReference>
<comment type="similarity">
    <text evidence="1">Belongs to the ATP-dependent AMP-binding enzyme family.</text>
</comment>
<name>A0A7X6KZ91_9NOCA</name>
<keyword evidence="2 5" id="KW-0436">Ligase</keyword>
<dbReference type="Pfam" id="PF13193">
    <property type="entry name" value="AMP-binding_C"/>
    <property type="match status" value="1"/>
</dbReference>
<dbReference type="SUPFAM" id="SSF56801">
    <property type="entry name" value="Acetyl-CoA synthetase-like"/>
    <property type="match status" value="1"/>
</dbReference>
<evidence type="ECO:0000259" key="4">
    <source>
        <dbReference type="Pfam" id="PF13193"/>
    </source>
</evidence>
<dbReference type="Gene3D" id="3.40.50.12780">
    <property type="entry name" value="N-terminal domain of ligase-like"/>
    <property type="match status" value="1"/>
</dbReference>
<evidence type="ECO:0000313" key="6">
    <source>
        <dbReference type="Proteomes" id="UP000540698"/>
    </source>
</evidence>
<gene>
    <name evidence="5" type="ORF">HGB38_01390</name>
</gene>
<dbReference type="InterPro" id="IPR025110">
    <property type="entry name" value="AMP-bd_C"/>
</dbReference>
<dbReference type="InterPro" id="IPR045851">
    <property type="entry name" value="AMP-bd_C_sf"/>
</dbReference>
<comment type="caution">
    <text evidence="5">The sequence shown here is derived from an EMBL/GenBank/DDBJ whole genome shotgun (WGS) entry which is preliminary data.</text>
</comment>
<sequence>MRKIPLDLVHRYQEEGWWTSETIGDLLAGGLAAAPGTAFRIHSAVRPWSGTFGDVEQIARRLAAGLRRRGVGPGDMVAFQLPNWMEAAAVFWASAFLGTTVVPIVHFYGRKEVGYILATVRPKVFVTTDRFGNTEFAPGLRDAVPIVGVVGEDFEELLDPAPMPGTLPADPSGPALIAFTSGTTRAPKGVVHSHRTLGHETRQLAGMYPADRGDQLTGAPVGHFIGMVNAFLIPVLDRVPINLIDVWDPGRVLELMRTEHLTVGGGVPYYVTSLLDHPDYTPEHLPQLRYAGLGGAAVPAAITTRLARTGITVYRSYGSTEHPSITGSHPTAPEAKRLFTDGAPLAGAEVRLAEDGEILSRGPDLCLGYTDPELTRAAFDDDGWYHTGDIGVLDADGYLTITDRKSDMIIRGGENISALEVEEVLLTLPGVTEAVAVAVPDARLGERTAAVLRLQPGRAAPHLDELRAHFGGAGLAKQKWPEEVHVVDDFPRTASGKIQKFVVRANLAAARVEGVAVQL</sequence>
<dbReference type="Proteomes" id="UP000540698">
    <property type="component" value="Unassembled WGS sequence"/>
</dbReference>
<evidence type="ECO:0000256" key="2">
    <source>
        <dbReference type="ARBA" id="ARBA00022598"/>
    </source>
</evidence>
<dbReference type="RefSeq" id="WP_062967608.1">
    <property type="nucleotide sequence ID" value="NZ_JAAXOS010000001.1"/>
</dbReference>
<dbReference type="GO" id="GO:0031956">
    <property type="term" value="F:medium-chain fatty acid-CoA ligase activity"/>
    <property type="evidence" value="ECO:0007669"/>
    <property type="project" value="TreeGrafter"/>
</dbReference>
<accession>A0A7X6KZ91</accession>